<reference evidence="11" key="1">
    <citation type="journal article" date="2012" name="Nat. Biotechnol.">
        <title>Reference genome sequence of the model plant Setaria.</title>
        <authorList>
            <person name="Bennetzen J.L."/>
            <person name="Schmutz J."/>
            <person name="Wang H."/>
            <person name="Percifield R."/>
            <person name="Hawkins J."/>
            <person name="Pontaroli A.C."/>
            <person name="Estep M."/>
            <person name="Feng L."/>
            <person name="Vaughn J.N."/>
            <person name="Grimwood J."/>
            <person name="Jenkins J."/>
            <person name="Barry K."/>
            <person name="Lindquist E."/>
            <person name="Hellsten U."/>
            <person name="Deshpande S."/>
            <person name="Wang X."/>
            <person name="Wu X."/>
            <person name="Mitros T."/>
            <person name="Triplett J."/>
            <person name="Yang X."/>
            <person name="Ye C.Y."/>
            <person name="Mauro-Herrera M."/>
            <person name="Wang L."/>
            <person name="Li P."/>
            <person name="Sharma M."/>
            <person name="Sharma R."/>
            <person name="Ronald P.C."/>
            <person name="Panaud O."/>
            <person name="Kellogg E.A."/>
            <person name="Brutnell T.P."/>
            <person name="Doust A.N."/>
            <person name="Tuskan G.A."/>
            <person name="Rokhsar D."/>
            <person name="Devos K.M."/>
        </authorList>
    </citation>
    <scope>NUCLEOTIDE SEQUENCE [LARGE SCALE GENOMIC DNA]</scope>
    <source>
        <strain evidence="11">Yugu1</strain>
    </source>
</reference>
<reference evidence="11" key="2">
    <citation type="submission" date="2015-07" db="EMBL/GenBank/DDBJ databases">
        <authorList>
            <person name="Noorani M."/>
        </authorList>
    </citation>
    <scope>NUCLEOTIDE SEQUENCE</scope>
    <source>
        <strain evidence="11">Yugu1</strain>
    </source>
</reference>
<evidence type="ECO:0000256" key="10">
    <source>
        <dbReference type="SAM" id="Phobius"/>
    </source>
</evidence>
<evidence type="ECO:0000256" key="6">
    <source>
        <dbReference type="ARBA" id="ARBA00023004"/>
    </source>
</evidence>
<protein>
    <recommendedName>
        <fullName evidence="12">Cytochrome P450 71A9</fullName>
    </recommendedName>
</protein>
<evidence type="ECO:0000313" key="11">
    <source>
        <dbReference type="EMBL" id="RCV34169.1"/>
    </source>
</evidence>
<dbReference type="GO" id="GO:0020037">
    <property type="term" value="F:heme binding"/>
    <property type="evidence" value="ECO:0007669"/>
    <property type="project" value="InterPro"/>
</dbReference>
<dbReference type="Pfam" id="PF00067">
    <property type="entry name" value="p450"/>
    <property type="match status" value="1"/>
</dbReference>
<keyword evidence="6 8" id="KW-0408">Iron</keyword>
<evidence type="ECO:0000256" key="7">
    <source>
        <dbReference type="ARBA" id="ARBA00023033"/>
    </source>
</evidence>
<comment type="similarity">
    <text evidence="2 9">Belongs to the cytochrome P450 family.</text>
</comment>
<dbReference type="PROSITE" id="PS00086">
    <property type="entry name" value="CYTOCHROME_P450"/>
    <property type="match status" value="1"/>
</dbReference>
<evidence type="ECO:0008006" key="12">
    <source>
        <dbReference type="Google" id="ProtNLM"/>
    </source>
</evidence>
<evidence type="ECO:0000256" key="2">
    <source>
        <dbReference type="ARBA" id="ARBA00010617"/>
    </source>
</evidence>
<dbReference type="InterPro" id="IPR002401">
    <property type="entry name" value="Cyt_P450_E_grp-I"/>
</dbReference>
<dbReference type="CDD" id="cd11072">
    <property type="entry name" value="CYP71-like"/>
    <property type="match status" value="1"/>
</dbReference>
<keyword evidence="10" id="KW-0472">Membrane</keyword>
<proteinExistence type="inferred from homology"/>
<comment type="cofactor">
    <cofactor evidence="1 8">
        <name>heme</name>
        <dbReference type="ChEBI" id="CHEBI:30413"/>
    </cofactor>
</comment>
<gene>
    <name evidence="11" type="ORF">SETIT_7G139200v2</name>
</gene>
<dbReference type="AlphaFoldDB" id="A0A368RVI8"/>
<evidence type="ECO:0000256" key="9">
    <source>
        <dbReference type="RuleBase" id="RU000461"/>
    </source>
</evidence>
<evidence type="ECO:0000256" key="8">
    <source>
        <dbReference type="PIRSR" id="PIRSR602401-1"/>
    </source>
</evidence>
<keyword evidence="10" id="KW-1133">Transmembrane helix</keyword>
<keyword evidence="4 8" id="KW-0479">Metal-binding</keyword>
<dbReference type="PRINTS" id="PR00385">
    <property type="entry name" value="P450"/>
</dbReference>
<dbReference type="EMBL" id="CM003534">
    <property type="protein sequence ID" value="RCV34169.1"/>
    <property type="molecule type" value="Genomic_DNA"/>
</dbReference>
<dbReference type="PANTHER" id="PTHR47955">
    <property type="entry name" value="CYTOCHROME P450 FAMILY 71 PROTEIN"/>
    <property type="match status" value="1"/>
</dbReference>
<dbReference type="GO" id="GO:0005506">
    <property type="term" value="F:iron ion binding"/>
    <property type="evidence" value="ECO:0007669"/>
    <property type="project" value="InterPro"/>
</dbReference>
<feature type="transmembrane region" description="Helical" evidence="10">
    <location>
        <begin position="50"/>
        <end position="71"/>
    </location>
</feature>
<feature type="binding site" description="axial binding residue" evidence="8">
    <location>
        <position position="500"/>
    </location>
    <ligand>
        <name>heme</name>
        <dbReference type="ChEBI" id="CHEBI:30413"/>
    </ligand>
    <ligandPart>
        <name>Fe</name>
        <dbReference type="ChEBI" id="CHEBI:18248"/>
    </ligandPart>
</feature>
<dbReference type="Gene3D" id="1.10.630.10">
    <property type="entry name" value="Cytochrome P450"/>
    <property type="match status" value="1"/>
</dbReference>
<dbReference type="GO" id="GO:0016705">
    <property type="term" value="F:oxidoreductase activity, acting on paired donors, with incorporation or reduction of molecular oxygen"/>
    <property type="evidence" value="ECO:0007669"/>
    <property type="project" value="InterPro"/>
</dbReference>
<dbReference type="InterPro" id="IPR017972">
    <property type="entry name" value="Cyt_P450_CS"/>
</dbReference>
<dbReference type="GO" id="GO:0004497">
    <property type="term" value="F:monooxygenase activity"/>
    <property type="evidence" value="ECO:0007669"/>
    <property type="project" value="UniProtKB-KW"/>
</dbReference>
<sequence length="558" mass="61022">MAKSIRAVYKNTVLAMLSLVTAYRKQQGDQTPPRPPPISMETLQAHGDLFARIFLVLVTAVTILYFTRLLLAPLKRRAASSRSPSLPCPRGLPLIGNLHQLGAVPHDSLAALAARHAAPLMLLRLGSVPTLVVSTADALRAAFQPNDRAMSGRPALAAATRITYGLQDIVFSPPDGAFWRAARRASLSELLSAPRVRGFRGVREGEAAALVAAVADASGNGSPVNLSERLMATSNMILRRVAFGDEGTGEGSIEAGAVLDETQKLLGAFFVADYMPWLGWLDTLRGLRRRLERNFHELDAFYEKVIDDHLNKRAGSKGEDLVDVLLRLHGDPAYKSTFNSRNQIKGILTDMFIAGTDTTAATVEWTMTELVRHPDILAKAQKEVRGAVADGGGDIVRESDLPRLKYLKQVIRESMRVHPPVPLLVPRETIEPCTVYGCEIPAGTRVLVNARAIGQDPDAWGPDAARFAPERHEEVADLGDHKPWHDSFSLVPFGVGRRSCPGVHFATSAVELLLANLLFCFDWRAPDGQAVDLEQETGLTVHRKNPLVLLAERRRCVR</sequence>
<accession>A0A368RVI8</accession>
<dbReference type="PRINTS" id="PR00463">
    <property type="entry name" value="EP450I"/>
</dbReference>
<organism evidence="11">
    <name type="scientific">Setaria italica</name>
    <name type="common">Foxtail millet</name>
    <name type="synonym">Panicum italicum</name>
    <dbReference type="NCBI Taxonomy" id="4555"/>
    <lineage>
        <taxon>Eukaryota</taxon>
        <taxon>Viridiplantae</taxon>
        <taxon>Streptophyta</taxon>
        <taxon>Embryophyta</taxon>
        <taxon>Tracheophyta</taxon>
        <taxon>Spermatophyta</taxon>
        <taxon>Magnoliopsida</taxon>
        <taxon>Liliopsida</taxon>
        <taxon>Poales</taxon>
        <taxon>Poaceae</taxon>
        <taxon>PACMAD clade</taxon>
        <taxon>Panicoideae</taxon>
        <taxon>Panicodae</taxon>
        <taxon>Paniceae</taxon>
        <taxon>Cenchrinae</taxon>
        <taxon>Setaria</taxon>
    </lineage>
</organism>
<dbReference type="FunFam" id="1.10.630.10:FF:000043">
    <property type="entry name" value="Cytochrome P450 99A2"/>
    <property type="match status" value="1"/>
</dbReference>
<keyword evidence="5 9" id="KW-0560">Oxidoreductase</keyword>
<dbReference type="SUPFAM" id="SSF48264">
    <property type="entry name" value="Cytochrome P450"/>
    <property type="match status" value="1"/>
</dbReference>
<dbReference type="InterPro" id="IPR036396">
    <property type="entry name" value="Cyt_P450_sf"/>
</dbReference>
<evidence type="ECO:0000256" key="4">
    <source>
        <dbReference type="ARBA" id="ARBA00022723"/>
    </source>
</evidence>
<keyword evidence="10" id="KW-0812">Transmembrane</keyword>
<dbReference type="InterPro" id="IPR001128">
    <property type="entry name" value="Cyt_P450"/>
</dbReference>
<name>A0A368RVI8_SETIT</name>
<dbReference type="PANTHER" id="PTHR47955:SF19">
    <property type="entry name" value="CYTOCHROME P450 71A9-LIKE ISOFORM X1"/>
    <property type="match status" value="1"/>
</dbReference>
<dbReference type="OrthoDB" id="2789670at2759"/>
<evidence type="ECO:0000256" key="5">
    <source>
        <dbReference type="ARBA" id="ARBA00023002"/>
    </source>
</evidence>
<keyword evidence="7 9" id="KW-0503">Monooxygenase</keyword>
<keyword evidence="3 8" id="KW-0349">Heme</keyword>
<evidence type="ECO:0000256" key="3">
    <source>
        <dbReference type="ARBA" id="ARBA00022617"/>
    </source>
</evidence>
<evidence type="ECO:0000256" key="1">
    <source>
        <dbReference type="ARBA" id="ARBA00001971"/>
    </source>
</evidence>
<dbReference type="STRING" id="4555.A0A368RVI8"/>